<dbReference type="GO" id="GO:0008270">
    <property type="term" value="F:zinc ion binding"/>
    <property type="evidence" value="ECO:0007669"/>
    <property type="project" value="UniProtKB-KW"/>
</dbReference>
<dbReference type="GO" id="GO:0016020">
    <property type="term" value="C:membrane"/>
    <property type="evidence" value="ECO:0007669"/>
    <property type="project" value="TreeGrafter"/>
</dbReference>
<evidence type="ECO:0000313" key="8">
    <source>
        <dbReference type="Proteomes" id="UP000095280"/>
    </source>
</evidence>
<feature type="region of interest" description="Disordered" evidence="6">
    <location>
        <begin position="412"/>
        <end position="433"/>
    </location>
</feature>
<dbReference type="Gene3D" id="1.10.220.150">
    <property type="entry name" value="Arf GTPase activating protein"/>
    <property type="match status" value="1"/>
</dbReference>
<protein>
    <submittedName>
        <fullName evidence="9">Arf-GAP domain-containing protein</fullName>
    </submittedName>
</protein>
<proteinExistence type="predicted"/>
<dbReference type="CDD" id="cd08838">
    <property type="entry name" value="ArfGap_AGFG"/>
    <property type="match status" value="1"/>
</dbReference>
<feature type="region of interest" description="Disordered" evidence="6">
    <location>
        <begin position="175"/>
        <end position="195"/>
    </location>
</feature>
<keyword evidence="1" id="KW-0479">Metal-binding</keyword>
<dbReference type="WBParaSite" id="maker-uti_cns_0012724-snap-gene-0.2-mRNA-1">
    <property type="protein sequence ID" value="maker-uti_cns_0012724-snap-gene-0.2-mRNA-1"/>
    <property type="gene ID" value="maker-uti_cns_0012724-snap-gene-0.2"/>
</dbReference>
<dbReference type="InterPro" id="IPR037278">
    <property type="entry name" value="ARFGAP/RecO"/>
</dbReference>
<evidence type="ECO:0000256" key="5">
    <source>
        <dbReference type="PROSITE-ProRule" id="PRU00288"/>
    </source>
</evidence>
<feature type="compositionally biased region" description="Gly residues" evidence="6">
    <location>
        <begin position="358"/>
        <end position="377"/>
    </location>
</feature>
<evidence type="ECO:0000256" key="6">
    <source>
        <dbReference type="SAM" id="MobiDB-lite"/>
    </source>
</evidence>
<keyword evidence="2" id="KW-0677">Repeat</keyword>
<evidence type="ECO:0000256" key="1">
    <source>
        <dbReference type="ARBA" id="ARBA00022723"/>
    </source>
</evidence>
<name>A0A1I8IHP5_9PLAT</name>
<dbReference type="FunFam" id="1.10.220.150:FF:000005">
    <property type="entry name" value="Arf-GAP domain and FG repeat-containing protein 1"/>
    <property type="match status" value="1"/>
</dbReference>
<keyword evidence="4" id="KW-0862">Zinc</keyword>
<dbReference type="InterPro" id="IPR052248">
    <property type="entry name" value="Arf-GAP_FG-repeat_protein"/>
</dbReference>
<reference evidence="9" key="1">
    <citation type="submission" date="2016-11" db="UniProtKB">
        <authorList>
            <consortium name="WormBaseParasite"/>
        </authorList>
    </citation>
    <scope>IDENTIFICATION</scope>
</reference>
<dbReference type="PROSITE" id="PS50115">
    <property type="entry name" value="ARFGAP"/>
    <property type="match status" value="1"/>
</dbReference>
<dbReference type="InterPro" id="IPR038508">
    <property type="entry name" value="ArfGAP_dom_sf"/>
</dbReference>
<dbReference type="AlphaFoldDB" id="A0A1I8IHP5"/>
<dbReference type="Pfam" id="PF01412">
    <property type="entry name" value="ArfGap"/>
    <property type="match status" value="1"/>
</dbReference>
<dbReference type="InterPro" id="IPR001164">
    <property type="entry name" value="ArfGAP_dom"/>
</dbReference>
<dbReference type="GO" id="GO:0005737">
    <property type="term" value="C:cytoplasm"/>
    <property type="evidence" value="ECO:0007669"/>
    <property type="project" value="TreeGrafter"/>
</dbReference>
<evidence type="ECO:0000256" key="2">
    <source>
        <dbReference type="ARBA" id="ARBA00022737"/>
    </source>
</evidence>
<evidence type="ECO:0000256" key="3">
    <source>
        <dbReference type="ARBA" id="ARBA00022771"/>
    </source>
</evidence>
<evidence type="ECO:0000256" key="4">
    <source>
        <dbReference type="ARBA" id="ARBA00022833"/>
    </source>
</evidence>
<dbReference type="PRINTS" id="PR00405">
    <property type="entry name" value="REVINTRACTNG"/>
</dbReference>
<feature type="domain" description="Arf-GAP" evidence="7">
    <location>
        <begin position="14"/>
        <end position="137"/>
    </location>
</feature>
<organism evidence="8 9">
    <name type="scientific">Macrostomum lignano</name>
    <dbReference type="NCBI Taxonomy" id="282301"/>
    <lineage>
        <taxon>Eukaryota</taxon>
        <taxon>Metazoa</taxon>
        <taxon>Spiralia</taxon>
        <taxon>Lophotrochozoa</taxon>
        <taxon>Platyhelminthes</taxon>
        <taxon>Rhabditophora</taxon>
        <taxon>Macrostomorpha</taxon>
        <taxon>Macrostomida</taxon>
        <taxon>Macrostomidae</taxon>
        <taxon>Macrostomum</taxon>
    </lineage>
</organism>
<evidence type="ECO:0000313" key="9">
    <source>
        <dbReference type="WBParaSite" id="maker-uti_cns_0012724-snap-gene-0.2-mRNA-1"/>
    </source>
</evidence>
<keyword evidence="8" id="KW-1185">Reference proteome</keyword>
<evidence type="ECO:0000259" key="7">
    <source>
        <dbReference type="PROSITE" id="PS50115"/>
    </source>
</evidence>
<feature type="region of interest" description="Disordered" evidence="6">
    <location>
        <begin position="357"/>
        <end position="396"/>
    </location>
</feature>
<dbReference type="PANTHER" id="PTHR46134:SF3">
    <property type="entry name" value="ARFGAP WITH FG REPEATS 1"/>
    <property type="match status" value="1"/>
</dbReference>
<accession>A0A1I8IHP5</accession>
<dbReference type="GO" id="GO:0005096">
    <property type="term" value="F:GTPase activator activity"/>
    <property type="evidence" value="ECO:0007669"/>
    <property type="project" value="InterPro"/>
</dbReference>
<feature type="compositionally biased region" description="Polar residues" evidence="6">
    <location>
        <begin position="416"/>
        <end position="426"/>
    </location>
</feature>
<dbReference type="Proteomes" id="UP000095280">
    <property type="component" value="Unplaced"/>
</dbReference>
<sequence length="433" mass="42452">MSAAAKKKQDEKNTKILRELVSLPGNKHCFDCSQRGPTYVNMTIGSFICTGCSGILRGLNPPHRVKSISMASFTADEMEFLKSRGNELCRRVWLGLHDRQAGMPAEPDSRSNEQSVRDFMAVKYEKKRYYVSPSEELFAEARAANQPVFDRIEKGQGAKGARSILGINAPPSAAAAKLAGPPAPASASSASTTARPTAAPAATSVGVPLPVAPVAAATSSAAPTAVGGGGGGAAVDLLGADLFGGSSNGTTAAAPPTSSAADTGFANFDLLASGGGGGGGNSTDFFGGGGGFPPQSVAQQPVASFGAPLQPMSSSNTAAAVSSSASTSSGATGIDKYAAFADLFNAAPSGPSAFSSEGFGGSGGGGGGGGGGFGSVFGGHQQPAMHSGPINWTGGGGGNAGVGINWGSNGSGGVGATTSAPISTAPWSGGAQP</sequence>
<dbReference type="SMART" id="SM00105">
    <property type="entry name" value="ArfGap"/>
    <property type="match status" value="1"/>
</dbReference>
<dbReference type="SUPFAM" id="SSF57863">
    <property type="entry name" value="ArfGap/RecO-like zinc finger"/>
    <property type="match status" value="1"/>
</dbReference>
<keyword evidence="3 5" id="KW-0863">Zinc-finger</keyword>
<dbReference type="PANTHER" id="PTHR46134">
    <property type="entry name" value="DRONGO, ISOFORM F"/>
    <property type="match status" value="1"/>
</dbReference>